<dbReference type="InterPro" id="IPR001845">
    <property type="entry name" value="HTH_ArsR_DNA-bd_dom"/>
</dbReference>
<dbReference type="PANTHER" id="PTHR43132:SF2">
    <property type="entry name" value="ARSENICAL RESISTANCE OPERON REPRESSOR ARSR-RELATED"/>
    <property type="match status" value="1"/>
</dbReference>
<evidence type="ECO:0000256" key="3">
    <source>
        <dbReference type="ARBA" id="ARBA00023163"/>
    </source>
</evidence>
<gene>
    <name evidence="5" type="ORF">J2S23_000962</name>
</gene>
<feature type="domain" description="HTH arsR-type" evidence="4">
    <location>
        <begin position="1"/>
        <end position="95"/>
    </location>
</feature>
<evidence type="ECO:0000313" key="5">
    <source>
        <dbReference type="EMBL" id="MDQ0222410.1"/>
    </source>
</evidence>
<dbReference type="InterPro" id="IPR011991">
    <property type="entry name" value="ArsR-like_HTH"/>
</dbReference>
<name>A0ABT9YTE8_9STRE</name>
<dbReference type="PANTHER" id="PTHR43132">
    <property type="entry name" value="ARSENICAL RESISTANCE OPERON REPRESSOR ARSR-RELATED"/>
    <property type="match status" value="1"/>
</dbReference>
<evidence type="ECO:0000259" key="4">
    <source>
        <dbReference type="PROSITE" id="PS50987"/>
    </source>
</evidence>
<dbReference type="Gene3D" id="1.10.10.10">
    <property type="entry name" value="Winged helix-like DNA-binding domain superfamily/Winged helix DNA-binding domain"/>
    <property type="match status" value="1"/>
</dbReference>
<keyword evidence="6" id="KW-1185">Reference proteome</keyword>
<comment type="caution">
    <text evidence="5">The sequence shown here is derived from an EMBL/GenBank/DDBJ whole genome shotgun (WGS) entry which is preliminary data.</text>
</comment>
<proteinExistence type="predicted"/>
<protein>
    <submittedName>
        <fullName evidence="5">Transcriptional regulator</fullName>
    </submittedName>
</protein>
<accession>A0ABT9YTE8</accession>
<sequence>MELQLNHQALPVLKALASDTRIQIIELLSHNKLNLTELSEKTGLSSAIIGRHVKSLVDAGIVKTESSPGKSGLQKVVVLKIDRLNLEFPQKLYTAYETYQQHIPIGHFSDFSVKPTCGLATTETYIGVYDEPKYFSDPRKYDAGILWFTSGFVEYQIPNLLEETDTLEMIDLSLEIASEFPYSNNVWPSDITFTINDIPLGFWTSPGDFSDTRGIYTPKWWPNDTNQYGILVNLRITTGGTYVNGSKISLNGLKEILPTLNSQWKIKLSVEQDSENVGGLTIYGKGFGNHNQHIILTTYFR</sequence>
<dbReference type="SUPFAM" id="SSF46785">
    <property type="entry name" value="Winged helix' DNA-binding domain"/>
    <property type="match status" value="1"/>
</dbReference>
<evidence type="ECO:0000256" key="1">
    <source>
        <dbReference type="ARBA" id="ARBA00023015"/>
    </source>
</evidence>
<dbReference type="SMART" id="SM00418">
    <property type="entry name" value="HTH_ARSR"/>
    <property type="match status" value="1"/>
</dbReference>
<organism evidence="5 6">
    <name type="scientific">Streptococcus moroccensis</name>
    <dbReference type="NCBI Taxonomy" id="1451356"/>
    <lineage>
        <taxon>Bacteria</taxon>
        <taxon>Bacillati</taxon>
        <taxon>Bacillota</taxon>
        <taxon>Bacilli</taxon>
        <taxon>Lactobacillales</taxon>
        <taxon>Streptococcaceae</taxon>
        <taxon>Streptococcus</taxon>
    </lineage>
</organism>
<evidence type="ECO:0000256" key="2">
    <source>
        <dbReference type="ARBA" id="ARBA00023125"/>
    </source>
</evidence>
<keyword evidence="1" id="KW-0805">Transcription regulation</keyword>
<dbReference type="RefSeq" id="WP_307121610.1">
    <property type="nucleotide sequence ID" value="NZ_JAUSTM010000007.1"/>
</dbReference>
<dbReference type="EMBL" id="JAUSTM010000007">
    <property type="protein sequence ID" value="MDQ0222410.1"/>
    <property type="molecule type" value="Genomic_DNA"/>
</dbReference>
<reference evidence="5 6" key="1">
    <citation type="submission" date="2023-07" db="EMBL/GenBank/DDBJ databases">
        <title>Genomic Encyclopedia of Type Strains, Phase IV (KMG-IV): sequencing the most valuable type-strain genomes for metagenomic binning, comparative biology and taxonomic classification.</title>
        <authorList>
            <person name="Goeker M."/>
        </authorList>
    </citation>
    <scope>NUCLEOTIDE SEQUENCE [LARGE SCALE GENOMIC DNA]</scope>
    <source>
        <strain evidence="5 6">DSM 105143</strain>
    </source>
</reference>
<dbReference type="InterPro" id="IPR036388">
    <property type="entry name" value="WH-like_DNA-bd_sf"/>
</dbReference>
<dbReference type="CDD" id="cd00090">
    <property type="entry name" value="HTH_ARSR"/>
    <property type="match status" value="1"/>
</dbReference>
<keyword evidence="3" id="KW-0804">Transcription</keyword>
<dbReference type="InterPro" id="IPR051011">
    <property type="entry name" value="Metal_resp_trans_reg"/>
</dbReference>
<keyword evidence="2" id="KW-0238">DNA-binding</keyword>
<dbReference type="Pfam" id="PF01022">
    <property type="entry name" value="HTH_5"/>
    <property type="match status" value="1"/>
</dbReference>
<evidence type="ECO:0000313" key="6">
    <source>
        <dbReference type="Proteomes" id="UP001223079"/>
    </source>
</evidence>
<dbReference type="Proteomes" id="UP001223079">
    <property type="component" value="Unassembled WGS sequence"/>
</dbReference>
<dbReference type="PROSITE" id="PS50987">
    <property type="entry name" value="HTH_ARSR_2"/>
    <property type="match status" value="1"/>
</dbReference>
<dbReference type="InterPro" id="IPR036390">
    <property type="entry name" value="WH_DNA-bd_sf"/>
</dbReference>